<gene>
    <name evidence="1" type="ORF">METZ01_LOCUS320579</name>
</gene>
<dbReference type="EMBL" id="UINC01104520">
    <property type="protein sequence ID" value="SVC67725.1"/>
    <property type="molecule type" value="Genomic_DNA"/>
</dbReference>
<dbReference type="AlphaFoldDB" id="A0A382P538"/>
<organism evidence="1">
    <name type="scientific">marine metagenome</name>
    <dbReference type="NCBI Taxonomy" id="408172"/>
    <lineage>
        <taxon>unclassified sequences</taxon>
        <taxon>metagenomes</taxon>
        <taxon>ecological metagenomes</taxon>
    </lineage>
</organism>
<accession>A0A382P538</accession>
<protein>
    <submittedName>
        <fullName evidence="1">Uncharacterized protein</fullName>
    </submittedName>
</protein>
<name>A0A382P538_9ZZZZ</name>
<reference evidence="1" key="1">
    <citation type="submission" date="2018-05" db="EMBL/GenBank/DDBJ databases">
        <authorList>
            <person name="Lanie J.A."/>
            <person name="Ng W.-L."/>
            <person name="Kazmierczak K.M."/>
            <person name="Andrzejewski T.M."/>
            <person name="Davidsen T.M."/>
            <person name="Wayne K.J."/>
            <person name="Tettelin H."/>
            <person name="Glass J.I."/>
            <person name="Rusch D."/>
            <person name="Podicherti R."/>
            <person name="Tsui H.-C.T."/>
            <person name="Winkler M.E."/>
        </authorList>
    </citation>
    <scope>NUCLEOTIDE SEQUENCE</scope>
</reference>
<sequence length="121" mass="14146">MVFAISIFSEKSDRHDLGSEYQAKYHSSLVLFHYKKDVIKVILTKDLIFSFDDLLRFSSVDSRDLYKIKKGEKIRLIESFKGGDIFKVKLLKEGTNRPYYYVESASLKNYILEEPNLPLVN</sequence>
<evidence type="ECO:0000313" key="1">
    <source>
        <dbReference type="EMBL" id="SVC67725.1"/>
    </source>
</evidence>
<proteinExistence type="predicted"/>